<dbReference type="PROSITE" id="PS51257">
    <property type="entry name" value="PROKAR_LIPOPROTEIN"/>
    <property type="match status" value="1"/>
</dbReference>
<protein>
    <submittedName>
        <fullName evidence="2">Exo-alpha-sialidase</fullName>
    </submittedName>
</protein>
<dbReference type="InterPro" id="IPR054817">
    <property type="entry name" value="Glycosyl_F510_1955-like"/>
</dbReference>
<proteinExistence type="predicted"/>
<dbReference type="CDD" id="cd15482">
    <property type="entry name" value="Sialidase_non-viral"/>
    <property type="match status" value="1"/>
</dbReference>
<gene>
    <name evidence="2" type="ORF">G5C60_15810</name>
</gene>
<dbReference type="RefSeq" id="WP_165259582.1">
    <property type="nucleotide sequence ID" value="NZ_JAAKZY010000042.1"/>
</dbReference>
<dbReference type="Gene3D" id="2.130.10.10">
    <property type="entry name" value="YVTN repeat-like/Quinoprotein amine dehydrogenase"/>
    <property type="match status" value="1"/>
</dbReference>
<dbReference type="SUPFAM" id="SSF110296">
    <property type="entry name" value="Oligoxyloglucan reducing end-specific cellobiohydrolase"/>
    <property type="match status" value="1"/>
</dbReference>
<keyword evidence="3" id="KW-1185">Reference proteome</keyword>
<dbReference type="InterPro" id="IPR015943">
    <property type="entry name" value="WD40/YVTN_repeat-like_dom_sf"/>
</dbReference>
<feature type="signal peptide" evidence="1">
    <location>
        <begin position="1"/>
        <end position="24"/>
    </location>
</feature>
<name>A0A6G4V4T5_9ACTN</name>
<dbReference type="NCBIfam" id="NF045728">
    <property type="entry name" value="glycosyl_F510_1955"/>
    <property type="match status" value="1"/>
</dbReference>
<evidence type="ECO:0000313" key="2">
    <source>
        <dbReference type="EMBL" id="NGO09026.1"/>
    </source>
</evidence>
<evidence type="ECO:0000256" key="1">
    <source>
        <dbReference type="SAM" id="SignalP"/>
    </source>
</evidence>
<organism evidence="2 3">
    <name type="scientific">Streptomyces scabichelini</name>
    <dbReference type="NCBI Taxonomy" id="2711217"/>
    <lineage>
        <taxon>Bacteria</taxon>
        <taxon>Bacillati</taxon>
        <taxon>Actinomycetota</taxon>
        <taxon>Actinomycetes</taxon>
        <taxon>Kitasatosporales</taxon>
        <taxon>Streptomycetaceae</taxon>
        <taxon>Streptomyces</taxon>
    </lineage>
</organism>
<sequence>MTARPVVRPLLAMASASIAALVLAACGGGSSGADVDAAADGPDSSGTLSHVHGLGVDPADGRVYVATHSGLYTVAKGEKPKLVGDRKDDFMGFTITRENTFIASGHGAPGSDRPGNVGLIESKDAGRTWTSRSLSGEADFHSLESAKGTVHGYEGGRIRTSSDLKSWEDGATLEALDLAVNSPGDKLLATTAEGVVTSTDGGRTFAKAAEPVQAFVSWPAEKSLFGISTSGKLSSSADGGKTWKELTTVPGGQPQALTAVNPDHILAATMTGVYESRDGGKSFTELAPLAS</sequence>
<keyword evidence="1" id="KW-0732">Signal</keyword>
<dbReference type="EMBL" id="JAAKZY010000042">
    <property type="protein sequence ID" value="NGO09026.1"/>
    <property type="molecule type" value="Genomic_DNA"/>
</dbReference>
<accession>A0A6G4V4T5</accession>
<reference evidence="2 3" key="1">
    <citation type="submission" date="2020-02" db="EMBL/GenBank/DDBJ databases">
        <title>Whole-genome analyses of novel actinobacteria.</title>
        <authorList>
            <person name="Sahin N."/>
            <person name="Gencbay T."/>
        </authorList>
    </citation>
    <scope>NUCLEOTIDE SEQUENCE [LARGE SCALE GENOMIC DNA]</scope>
    <source>
        <strain evidence="2 3">HC44</strain>
    </source>
</reference>
<dbReference type="AlphaFoldDB" id="A0A6G4V4T5"/>
<dbReference type="Proteomes" id="UP000472335">
    <property type="component" value="Unassembled WGS sequence"/>
</dbReference>
<comment type="caution">
    <text evidence="2">The sequence shown here is derived from an EMBL/GenBank/DDBJ whole genome shotgun (WGS) entry which is preliminary data.</text>
</comment>
<evidence type="ECO:0000313" key="3">
    <source>
        <dbReference type="Proteomes" id="UP000472335"/>
    </source>
</evidence>
<feature type="chain" id="PRO_5038536796" evidence="1">
    <location>
        <begin position="25"/>
        <end position="291"/>
    </location>
</feature>